<evidence type="ECO:0000256" key="4">
    <source>
        <dbReference type="ARBA" id="ARBA00011233"/>
    </source>
</evidence>
<feature type="region of interest" description="Disordered" evidence="12">
    <location>
        <begin position="20"/>
        <end position="61"/>
    </location>
</feature>
<keyword evidence="7 13" id="KW-0812">Transmembrane</keyword>
<dbReference type="GO" id="GO:0012505">
    <property type="term" value="C:endomembrane system"/>
    <property type="evidence" value="ECO:0007669"/>
    <property type="project" value="UniProtKB-SubCell"/>
</dbReference>
<feature type="transmembrane region" description="Helical" evidence="13">
    <location>
        <begin position="350"/>
        <end position="369"/>
    </location>
</feature>
<evidence type="ECO:0000313" key="14">
    <source>
        <dbReference type="EMBL" id="KQK03576.1"/>
    </source>
</evidence>
<dbReference type="OrthoDB" id="1867618at2759"/>
<evidence type="ECO:0000313" key="15">
    <source>
        <dbReference type="EnsemblPlants" id="KQK03576"/>
    </source>
</evidence>
<evidence type="ECO:0000256" key="3">
    <source>
        <dbReference type="ARBA" id="ARBA00007808"/>
    </source>
</evidence>
<dbReference type="EnsemblPlants" id="KQK03576">
    <property type="protein sequence ID" value="KQK03576"/>
    <property type="gene ID" value="BRADI_2g08670v3"/>
</dbReference>
<feature type="transmembrane region" description="Helical" evidence="13">
    <location>
        <begin position="375"/>
        <end position="398"/>
    </location>
</feature>
<feature type="compositionally biased region" description="Polar residues" evidence="12">
    <location>
        <begin position="29"/>
        <end position="46"/>
    </location>
</feature>
<dbReference type="AlphaFoldDB" id="A0A0Q3FVX4"/>
<dbReference type="InterPro" id="IPR004695">
    <property type="entry name" value="SLAC1/Mae1/Ssu1/TehA"/>
</dbReference>
<dbReference type="FunFam" id="1.50.10.150:FF:000003">
    <property type="entry name" value="S-type anion channel SLAH1"/>
    <property type="match status" value="1"/>
</dbReference>
<dbReference type="Gramene" id="KQK03576">
    <property type="protein sequence ID" value="KQK03576"/>
    <property type="gene ID" value="BRADI_2g08670v3"/>
</dbReference>
<dbReference type="InterPro" id="IPR030183">
    <property type="entry name" value="SLAC/SLAH"/>
</dbReference>
<evidence type="ECO:0000256" key="5">
    <source>
        <dbReference type="ARBA" id="ARBA00022448"/>
    </source>
</evidence>
<feature type="transmembrane region" description="Helical" evidence="13">
    <location>
        <begin position="225"/>
        <end position="245"/>
    </location>
</feature>
<feature type="transmembrane region" description="Helical" evidence="13">
    <location>
        <begin position="320"/>
        <end position="338"/>
    </location>
</feature>
<protein>
    <recommendedName>
        <fullName evidence="17">S-type anion channel SLAH1</fullName>
    </recommendedName>
</protein>
<proteinExistence type="inferred from homology"/>
<accession>A0A0Q3FVX4</accession>
<evidence type="ECO:0000256" key="10">
    <source>
        <dbReference type="ARBA" id="ARBA00023136"/>
    </source>
</evidence>
<keyword evidence="16" id="KW-1185">Reference proteome</keyword>
<evidence type="ECO:0000256" key="7">
    <source>
        <dbReference type="ARBA" id="ARBA00022692"/>
    </source>
</evidence>
<dbReference type="GO" id="GO:0006873">
    <property type="term" value="P:intracellular monoatomic ion homeostasis"/>
    <property type="evidence" value="ECO:0007669"/>
    <property type="project" value="InterPro"/>
</dbReference>
<dbReference type="EMBL" id="CM000881">
    <property type="protein sequence ID" value="KQK03576.1"/>
    <property type="molecule type" value="Genomic_DNA"/>
</dbReference>
<feature type="transmembrane region" description="Helical" evidence="13">
    <location>
        <begin position="198"/>
        <end position="216"/>
    </location>
</feature>
<gene>
    <name evidence="14" type="ORF">BRADI_2g08670v3</name>
</gene>
<evidence type="ECO:0000256" key="8">
    <source>
        <dbReference type="ARBA" id="ARBA00022989"/>
    </source>
</evidence>
<dbReference type="PANTHER" id="PTHR31269:SF22">
    <property type="entry name" value="OS01G0247700 PROTEIN"/>
    <property type="match status" value="1"/>
</dbReference>
<comment type="subcellular location">
    <subcellularLocation>
        <location evidence="2">Cell membrane</location>
    </subcellularLocation>
    <subcellularLocation>
        <location evidence="1">Endomembrane system</location>
        <topology evidence="1">Multi-pass membrane protein</topology>
    </subcellularLocation>
</comment>
<organism evidence="14">
    <name type="scientific">Brachypodium distachyon</name>
    <name type="common">Purple false brome</name>
    <name type="synonym">Trachynia distachya</name>
    <dbReference type="NCBI Taxonomy" id="15368"/>
    <lineage>
        <taxon>Eukaryota</taxon>
        <taxon>Viridiplantae</taxon>
        <taxon>Streptophyta</taxon>
        <taxon>Embryophyta</taxon>
        <taxon>Tracheophyta</taxon>
        <taxon>Spermatophyta</taxon>
        <taxon>Magnoliopsida</taxon>
        <taxon>Liliopsida</taxon>
        <taxon>Poales</taxon>
        <taxon>Poaceae</taxon>
        <taxon>BOP clade</taxon>
        <taxon>Pooideae</taxon>
        <taxon>Stipodae</taxon>
        <taxon>Brachypodieae</taxon>
        <taxon>Brachypodium</taxon>
    </lineage>
</organism>
<sequence>MPLELPYKAHRIRSPLPLIDQSIDRSRMESTSSLKPCVVSQPQSPKQGDDDGKAAAAPKPMPASARTASSFAMLTRFHAGYFRISLALSGQALLWRTLSDSSSPSSSSTEQQASPLRPVVRSLPSAAFVLLWSLALLTLLALCALYAARCALRLPAVRAEFRHHVGMNYLFAPWISGLLLLQASTPCFLAPGSPSYHALWWAFSLPVLVLDVKVYGQWFTRGKKFLSMVANPASHMTVIANLVTARAAARMGWHEGAVAMFAVGAAHYLVLFVTLYQRFLGSDSLPAMLRPVFFLFFAAPSMAALAWRSITGSFDTCCKMLFFLSLFLFASLVSRPTLFKRAMRRFSVAWWAYSFPLTVLALAAAEYAQELSEEAAASVLMLALAVLSVVVTLALMVFTALRTGDLLPHDDPFDCAQMLPATR</sequence>
<reference evidence="14 15" key="1">
    <citation type="journal article" date="2010" name="Nature">
        <title>Genome sequencing and analysis of the model grass Brachypodium distachyon.</title>
        <authorList>
            <consortium name="International Brachypodium Initiative"/>
        </authorList>
    </citation>
    <scope>NUCLEOTIDE SEQUENCE [LARGE SCALE GENOMIC DNA]</scope>
    <source>
        <strain evidence="14 15">Bd21</strain>
    </source>
</reference>
<dbReference type="ExpressionAtlas" id="A0A0Q3FVX4">
    <property type="expression patterns" value="baseline and differential"/>
</dbReference>
<comment type="subunit">
    <text evidence="4">Homotrimer.</text>
</comment>
<dbReference type="Proteomes" id="UP000008810">
    <property type="component" value="Chromosome 2"/>
</dbReference>
<feature type="transmembrane region" description="Helical" evidence="13">
    <location>
        <begin position="288"/>
        <end position="308"/>
    </location>
</feature>
<feature type="transmembrane region" description="Helical" evidence="13">
    <location>
        <begin position="257"/>
        <end position="276"/>
    </location>
</feature>
<dbReference type="GO" id="GO:0008308">
    <property type="term" value="F:voltage-gated monoatomic anion channel activity"/>
    <property type="evidence" value="ECO:0007669"/>
    <property type="project" value="InterPro"/>
</dbReference>
<feature type="transmembrane region" description="Helical" evidence="13">
    <location>
        <begin position="126"/>
        <end position="148"/>
    </location>
</feature>
<dbReference type="CDD" id="cd09323">
    <property type="entry name" value="TDT_SLAC1_like"/>
    <property type="match status" value="1"/>
</dbReference>
<evidence type="ECO:0000256" key="1">
    <source>
        <dbReference type="ARBA" id="ARBA00004127"/>
    </source>
</evidence>
<name>A0A0Q3FVX4_BRADI</name>
<feature type="transmembrane region" description="Helical" evidence="13">
    <location>
        <begin position="169"/>
        <end position="192"/>
    </location>
</feature>
<evidence type="ECO:0000256" key="9">
    <source>
        <dbReference type="ARBA" id="ARBA00023065"/>
    </source>
</evidence>
<evidence type="ECO:0000256" key="13">
    <source>
        <dbReference type="SAM" id="Phobius"/>
    </source>
</evidence>
<evidence type="ECO:0000313" key="16">
    <source>
        <dbReference type="Proteomes" id="UP000008810"/>
    </source>
</evidence>
<comment type="similarity">
    <text evidence="3">Belongs to the SLAC1 S-type anion channel family.</text>
</comment>
<evidence type="ECO:0000256" key="12">
    <source>
        <dbReference type="SAM" id="MobiDB-lite"/>
    </source>
</evidence>
<dbReference type="Pfam" id="PF03595">
    <property type="entry name" value="SLAC1"/>
    <property type="match status" value="1"/>
</dbReference>
<keyword evidence="5" id="KW-0813">Transport</keyword>
<dbReference type="PANTHER" id="PTHR31269">
    <property type="entry name" value="S-TYPE ANION CHANNEL SLAH3"/>
    <property type="match status" value="1"/>
</dbReference>
<evidence type="ECO:0008006" key="17">
    <source>
        <dbReference type="Google" id="ProtNLM"/>
    </source>
</evidence>
<evidence type="ECO:0000256" key="11">
    <source>
        <dbReference type="ARBA" id="ARBA00054248"/>
    </source>
</evidence>
<evidence type="ECO:0000256" key="2">
    <source>
        <dbReference type="ARBA" id="ARBA00004236"/>
    </source>
</evidence>
<evidence type="ECO:0000256" key="6">
    <source>
        <dbReference type="ARBA" id="ARBA00022475"/>
    </source>
</evidence>
<comment type="function">
    <text evidence="11">Slow, weak voltage-dependent S-type anion efflux channel involved in maintenance of anion homeostasis.</text>
</comment>
<dbReference type="Gene3D" id="1.50.10.150">
    <property type="entry name" value="Voltage-dependent anion channel"/>
    <property type="match status" value="1"/>
</dbReference>
<dbReference type="GO" id="GO:0005886">
    <property type="term" value="C:plasma membrane"/>
    <property type="evidence" value="ECO:0007669"/>
    <property type="project" value="UniProtKB-SubCell"/>
</dbReference>
<dbReference type="InParanoid" id="A0A0Q3FVX4"/>
<keyword evidence="10 13" id="KW-0472">Membrane</keyword>
<keyword evidence="9" id="KW-0406">Ion transport</keyword>
<keyword evidence="8 13" id="KW-1133">Transmembrane helix</keyword>
<keyword evidence="6" id="KW-1003">Cell membrane</keyword>
<dbReference type="FunCoup" id="A0A0Q3FVX4">
    <property type="interactions" value="1"/>
</dbReference>
<dbReference type="InterPro" id="IPR038665">
    <property type="entry name" value="Voltage-dep_anion_channel_sf"/>
</dbReference>
<reference evidence="15" key="3">
    <citation type="submission" date="2018-08" db="UniProtKB">
        <authorList>
            <consortium name="EnsemblPlants"/>
        </authorList>
    </citation>
    <scope>IDENTIFICATION</scope>
    <source>
        <strain evidence="15">cv. Bd21</strain>
    </source>
</reference>
<reference evidence="14" key="2">
    <citation type="submission" date="2017-06" db="EMBL/GenBank/DDBJ databases">
        <title>WGS assembly of Brachypodium distachyon.</title>
        <authorList>
            <consortium name="The International Brachypodium Initiative"/>
            <person name="Lucas S."/>
            <person name="Harmon-Smith M."/>
            <person name="Lail K."/>
            <person name="Tice H."/>
            <person name="Grimwood J."/>
            <person name="Bruce D."/>
            <person name="Barry K."/>
            <person name="Shu S."/>
            <person name="Lindquist E."/>
            <person name="Wang M."/>
            <person name="Pitluck S."/>
            <person name="Vogel J.P."/>
            <person name="Garvin D.F."/>
            <person name="Mockler T.C."/>
            <person name="Schmutz J."/>
            <person name="Rokhsar D."/>
            <person name="Bevan M.W."/>
        </authorList>
    </citation>
    <scope>NUCLEOTIDE SEQUENCE</scope>
    <source>
        <strain evidence="14">Bd21</strain>
    </source>
</reference>